<dbReference type="RefSeq" id="WP_188882799.1">
    <property type="nucleotide sequence ID" value="NZ_BMOY01000033.1"/>
</dbReference>
<comment type="caution">
    <text evidence="1">The sequence shown here is derived from an EMBL/GenBank/DDBJ whole genome shotgun (WGS) entry which is preliminary data.</text>
</comment>
<reference evidence="1" key="1">
    <citation type="journal article" date="2014" name="Int. J. Syst. Evol. Microbiol.">
        <title>Complete genome sequence of Corynebacterium casei LMG S-19264T (=DSM 44701T), isolated from a smear-ripened cheese.</title>
        <authorList>
            <consortium name="US DOE Joint Genome Institute (JGI-PGF)"/>
            <person name="Walter F."/>
            <person name="Albersmeier A."/>
            <person name="Kalinowski J."/>
            <person name="Ruckert C."/>
        </authorList>
    </citation>
    <scope>NUCLEOTIDE SEQUENCE</scope>
    <source>
        <strain evidence="1">JCM 18487</strain>
    </source>
</reference>
<dbReference type="Proteomes" id="UP000637695">
    <property type="component" value="Unassembled WGS sequence"/>
</dbReference>
<dbReference type="AlphaFoldDB" id="A0A917KE38"/>
<proteinExistence type="predicted"/>
<gene>
    <name evidence="1" type="ORF">GCM10010885_19820</name>
</gene>
<evidence type="ECO:0000313" key="1">
    <source>
        <dbReference type="EMBL" id="GGJ10647.1"/>
    </source>
</evidence>
<evidence type="ECO:0000313" key="2">
    <source>
        <dbReference type="Proteomes" id="UP000637695"/>
    </source>
</evidence>
<name>A0A917KE38_9BACL</name>
<dbReference type="EMBL" id="BMOY01000033">
    <property type="protein sequence ID" value="GGJ10647.1"/>
    <property type="molecule type" value="Genomic_DNA"/>
</dbReference>
<keyword evidence="2" id="KW-1185">Reference proteome</keyword>
<reference evidence="1" key="2">
    <citation type="submission" date="2020-09" db="EMBL/GenBank/DDBJ databases">
        <authorList>
            <person name="Sun Q."/>
            <person name="Ohkuma M."/>
        </authorList>
    </citation>
    <scope>NUCLEOTIDE SEQUENCE</scope>
    <source>
        <strain evidence="1">JCM 18487</strain>
    </source>
</reference>
<protein>
    <submittedName>
        <fullName evidence="1">Uncharacterized protein</fullName>
    </submittedName>
</protein>
<organism evidence="1 2">
    <name type="scientific">Alicyclobacillus cellulosilyticus</name>
    <dbReference type="NCBI Taxonomy" id="1003997"/>
    <lineage>
        <taxon>Bacteria</taxon>
        <taxon>Bacillati</taxon>
        <taxon>Bacillota</taxon>
        <taxon>Bacilli</taxon>
        <taxon>Bacillales</taxon>
        <taxon>Alicyclobacillaceae</taxon>
        <taxon>Alicyclobacillus</taxon>
    </lineage>
</organism>
<sequence length="82" mass="8807">MASVIALGVVNTNVAQQNAGVFIGEIHITGWDANGKTNQGNGSIYGWFNVSAVCWNANADGMEWVDGLIVDPDVKPSWTVQW</sequence>
<accession>A0A917KE38</accession>